<proteinExistence type="predicted"/>
<dbReference type="GO" id="GO:0016491">
    <property type="term" value="F:oxidoreductase activity"/>
    <property type="evidence" value="ECO:0007669"/>
    <property type="project" value="InterPro"/>
</dbReference>
<sequence>MPTVAIIGAGLSGLAAAHTLQDAGYTVTLFEKSHSVGGRAATRKRGGFIYDHGAQYIKEGTPTSLAWITQRFRAPDLLDIKKPVWTFTGSGTIQEGDQDQNAEQKLNYRSGLNTLPKKMAEGLTIRSDTRIDRVQRTNSGWQLFDQSGQSHTNFDLLVITIPSPQARALIQDSMLDPGVQQAIMQHLSPASYNPLISVMLGYHPRPQTRPYYALVNSDKKHAISWLAWEHEKAEERAPANSGLLLAQMAPDYSREHMESSDALIVQQVAQQVATLIQEELPEPVFSDIQCWHYALPAQKVGAEPLNQQTIPYGLAFCGDAFVGGRLHLALENGITVAQQLIAHH</sequence>
<dbReference type="Pfam" id="PF13450">
    <property type="entry name" value="NAD_binding_8"/>
    <property type="match status" value="1"/>
</dbReference>
<dbReference type="Pfam" id="PF01593">
    <property type="entry name" value="Amino_oxidase"/>
    <property type="match status" value="1"/>
</dbReference>
<dbReference type="OrthoDB" id="5792777at2"/>
<evidence type="ECO:0000313" key="2">
    <source>
        <dbReference type="EMBL" id="GCE27843.1"/>
    </source>
</evidence>
<dbReference type="AlphaFoldDB" id="A0A402B8W2"/>
<evidence type="ECO:0000259" key="1">
    <source>
        <dbReference type="Pfam" id="PF01593"/>
    </source>
</evidence>
<dbReference type="Gene3D" id="3.50.50.60">
    <property type="entry name" value="FAD/NAD(P)-binding domain"/>
    <property type="match status" value="1"/>
</dbReference>
<reference evidence="3" key="1">
    <citation type="submission" date="2018-12" db="EMBL/GenBank/DDBJ databases">
        <title>Tengunoibacter tsumagoiensis gen. nov., sp. nov., Dictyobacter kobayashii sp. nov., D. alpinus sp. nov., and D. joshuensis sp. nov. and description of Dictyobacteraceae fam. nov. within the order Ktedonobacterales isolated from Tengu-no-mugimeshi.</title>
        <authorList>
            <person name="Wang C.M."/>
            <person name="Zheng Y."/>
            <person name="Sakai Y."/>
            <person name="Toyoda A."/>
            <person name="Minakuchi Y."/>
            <person name="Abe K."/>
            <person name="Yokota A."/>
            <person name="Yabe S."/>
        </authorList>
    </citation>
    <scope>NUCLEOTIDE SEQUENCE [LARGE SCALE GENOMIC DNA]</scope>
    <source>
        <strain evidence="3">Uno16</strain>
    </source>
</reference>
<dbReference type="PANTHER" id="PTHR16128:SF5">
    <property type="entry name" value="FAD_NAD(P)-BINDING OXIDOREDUCTASE FAMILY PROTEIN"/>
    <property type="match status" value="1"/>
</dbReference>
<feature type="domain" description="Amine oxidase" evidence="1">
    <location>
        <begin position="99"/>
        <end position="341"/>
    </location>
</feature>
<dbReference type="InterPro" id="IPR036188">
    <property type="entry name" value="FAD/NAD-bd_sf"/>
</dbReference>
<dbReference type="PANTHER" id="PTHR16128">
    <property type="entry name" value="FAD/NAD(P)-BINDING OXIDOREDUCTASE FAMILY PROTEIN"/>
    <property type="match status" value="1"/>
</dbReference>
<name>A0A402B8W2_9CHLR</name>
<comment type="caution">
    <text evidence="2">The sequence shown here is derived from an EMBL/GenBank/DDBJ whole genome shotgun (WGS) entry which is preliminary data.</text>
</comment>
<dbReference type="Gene3D" id="3.90.660.10">
    <property type="match status" value="1"/>
</dbReference>
<dbReference type="RefSeq" id="WP_126628126.1">
    <property type="nucleotide sequence ID" value="NZ_BIFT01000001.1"/>
</dbReference>
<dbReference type="SUPFAM" id="SSF51905">
    <property type="entry name" value="FAD/NAD(P)-binding domain"/>
    <property type="match status" value="1"/>
</dbReference>
<organism evidence="2 3">
    <name type="scientific">Dictyobacter alpinus</name>
    <dbReference type="NCBI Taxonomy" id="2014873"/>
    <lineage>
        <taxon>Bacteria</taxon>
        <taxon>Bacillati</taxon>
        <taxon>Chloroflexota</taxon>
        <taxon>Ktedonobacteria</taxon>
        <taxon>Ktedonobacterales</taxon>
        <taxon>Dictyobacteraceae</taxon>
        <taxon>Dictyobacter</taxon>
    </lineage>
</organism>
<dbReference type="EMBL" id="BIFT01000001">
    <property type="protein sequence ID" value="GCE27843.1"/>
    <property type="molecule type" value="Genomic_DNA"/>
</dbReference>
<dbReference type="InterPro" id="IPR002937">
    <property type="entry name" value="Amino_oxidase"/>
</dbReference>
<dbReference type="PRINTS" id="PR00419">
    <property type="entry name" value="ADXRDTASE"/>
</dbReference>
<protein>
    <submittedName>
        <fullName evidence="2">NAD/FAD-dependent oxidoreductase</fullName>
    </submittedName>
</protein>
<accession>A0A402B8W2</accession>
<dbReference type="Proteomes" id="UP000287171">
    <property type="component" value="Unassembled WGS sequence"/>
</dbReference>
<evidence type="ECO:0000313" key="3">
    <source>
        <dbReference type="Proteomes" id="UP000287171"/>
    </source>
</evidence>
<keyword evidence="3" id="KW-1185">Reference proteome</keyword>
<gene>
    <name evidence="2" type="ORF">KDA_33270</name>
</gene>